<dbReference type="Gramene" id="rna-AYBTSS11_LOCUS17222">
    <property type="protein sequence ID" value="CAJ1957477.1"/>
    <property type="gene ID" value="gene-AYBTSS11_LOCUS17222"/>
</dbReference>
<dbReference type="Proteomes" id="UP001189624">
    <property type="component" value="Chromosome 5"/>
</dbReference>
<keyword evidence="2" id="KW-1185">Reference proteome</keyword>
<reference evidence="1" key="1">
    <citation type="submission" date="2023-10" db="EMBL/GenBank/DDBJ databases">
        <authorList>
            <person name="Domelevo Entfellner J.-B."/>
        </authorList>
    </citation>
    <scope>NUCLEOTIDE SEQUENCE</scope>
</reference>
<gene>
    <name evidence="1" type="ORF">AYBTSS11_LOCUS17222</name>
</gene>
<name>A0AA86ST21_9FABA</name>
<proteinExistence type="predicted"/>
<accession>A0AA86ST21</accession>
<protein>
    <submittedName>
        <fullName evidence="1">Uncharacterized protein</fullName>
    </submittedName>
</protein>
<organism evidence="1 2">
    <name type="scientific">Sphenostylis stenocarpa</name>
    <dbReference type="NCBI Taxonomy" id="92480"/>
    <lineage>
        <taxon>Eukaryota</taxon>
        <taxon>Viridiplantae</taxon>
        <taxon>Streptophyta</taxon>
        <taxon>Embryophyta</taxon>
        <taxon>Tracheophyta</taxon>
        <taxon>Spermatophyta</taxon>
        <taxon>Magnoliopsida</taxon>
        <taxon>eudicotyledons</taxon>
        <taxon>Gunneridae</taxon>
        <taxon>Pentapetalae</taxon>
        <taxon>rosids</taxon>
        <taxon>fabids</taxon>
        <taxon>Fabales</taxon>
        <taxon>Fabaceae</taxon>
        <taxon>Papilionoideae</taxon>
        <taxon>50 kb inversion clade</taxon>
        <taxon>NPAAA clade</taxon>
        <taxon>indigoferoid/millettioid clade</taxon>
        <taxon>Phaseoleae</taxon>
        <taxon>Sphenostylis</taxon>
    </lineage>
</organism>
<evidence type="ECO:0000313" key="1">
    <source>
        <dbReference type="EMBL" id="CAJ1957477.1"/>
    </source>
</evidence>
<dbReference type="EMBL" id="OY731402">
    <property type="protein sequence ID" value="CAJ1957477.1"/>
    <property type="molecule type" value="Genomic_DNA"/>
</dbReference>
<evidence type="ECO:0000313" key="2">
    <source>
        <dbReference type="Proteomes" id="UP001189624"/>
    </source>
</evidence>
<sequence>MAAMSLSVGVTIVALNGDSLGFRWWRLAARQLVVRGDGRWLESGVEELRSGGGVRVFLKKKVKGGGKR</sequence>
<dbReference type="AlphaFoldDB" id="A0AA86ST21"/>